<dbReference type="InterPro" id="IPR052203">
    <property type="entry name" value="GHMP_Kinase-Related"/>
</dbReference>
<dbReference type="InterPro" id="IPR013750">
    <property type="entry name" value="GHMP_kinase_C_dom"/>
</dbReference>
<keyword evidence="1" id="KW-0808">Transferase</keyword>
<evidence type="ECO:0000256" key="2">
    <source>
        <dbReference type="ARBA" id="ARBA00022777"/>
    </source>
</evidence>
<evidence type="ECO:0000259" key="3">
    <source>
        <dbReference type="Pfam" id="PF08544"/>
    </source>
</evidence>
<dbReference type="PANTHER" id="PTHR32463:SF0">
    <property type="entry name" value="L-FUCOSE KINASE"/>
    <property type="match status" value="1"/>
</dbReference>
<evidence type="ECO:0000313" key="4">
    <source>
        <dbReference type="EMBL" id="VVE43648.1"/>
    </source>
</evidence>
<keyword evidence="2 4" id="KW-0418">Kinase</keyword>
<protein>
    <submittedName>
        <fullName evidence="4">GHMP kinase</fullName>
    </submittedName>
</protein>
<evidence type="ECO:0000313" key="5">
    <source>
        <dbReference type="Proteomes" id="UP000384354"/>
    </source>
</evidence>
<dbReference type="Proteomes" id="UP000384354">
    <property type="component" value="Unassembled WGS sequence"/>
</dbReference>
<dbReference type="SUPFAM" id="SSF55060">
    <property type="entry name" value="GHMP Kinase, C-terminal domain"/>
    <property type="match status" value="1"/>
</dbReference>
<dbReference type="GO" id="GO:0005524">
    <property type="term" value="F:ATP binding"/>
    <property type="evidence" value="ECO:0007669"/>
    <property type="project" value="InterPro"/>
</dbReference>
<dbReference type="AlphaFoldDB" id="A0A5E4Y5K0"/>
<dbReference type="GO" id="GO:0042352">
    <property type="term" value="P:GDP-L-fucose salvage"/>
    <property type="evidence" value="ECO:0007669"/>
    <property type="project" value="TreeGrafter"/>
</dbReference>
<evidence type="ECO:0000256" key="1">
    <source>
        <dbReference type="ARBA" id="ARBA00022679"/>
    </source>
</evidence>
<accession>A0A5E4Y5K0</accession>
<gene>
    <name evidence="4" type="ORF">PCE31106_04268</name>
</gene>
<dbReference type="InterPro" id="IPR001174">
    <property type="entry name" value="HddA/FKP"/>
</dbReference>
<feature type="domain" description="GHMP kinase C-terminal" evidence="3">
    <location>
        <begin position="21"/>
        <end position="97"/>
    </location>
</feature>
<dbReference type="EMBL" id="CABPSL010000023">
    <property type="protein sequence ID" value="VVE43648.1"/>
    <property type="molecule type" value="Genomic_DNA"/>
</dbReference>
<proteinExistence type="predicted"/>
<name>A0A5E4Y5K0_9BURK</name>
<dbReference type="PANTHER" id="PTHR32463">
    <property type="entry name" value="L-FUCOSE KINASE"/>
    <property type="match status" value="1"/>
</dbReference>
<organism evidence="4 5">
    <name type="scientific">Pandoraea cepalis</name>
    <dbReference type="NCBI Taxonomy" id="2508294"/>
    <lineage>
        <taxon>Bacteria</taxon>
        <taxon>Pseudomonadati</taxon>
        <taxon>Pseudomonadota</taxon>
        <taxon>Betaproteobacteria</taxon>
        <taxon>Burkholderiales</taxon>
        <taxon>Burkholderiaceae</taxon>
        <taxon>Pandoraea</taxon>
    </lineage>
</organism>
<reference evidence="4 5" key="1">
    <citation type="submission" date="2019-08" db="EMBL/GenBank/DDBJ databases">
        <authorList>
            <person name="Peeters C."/>
        </authorList>
    </citation>
    <scope>NUCLEOTIDE SEQUENCE [LARGE SCALE GENOMIC DNA]</scope>
    <source>
        <strain evidence="4 5">LMG 31106</strain>
    </source>
</reference>
<dbReference type="PRINTS" id="PR00960">
    <property type="entry name" value="LMBPPROTEIN"/>
</dbReference>
<dbReference type="Pfam" id="PF08544">
    <property type="entry name" value="GHMP_kinases_C"/>
    <property type="match status" value="1"/>
</dbReference>
<dbReference type="Gene3D" id="3.30.70.890">
    <property type="entry name" value="GHMP kinase, C-terminal domain"/>
    <property type="match status" value="1"/>
</dbReference>
<sequence>MRQADRRKLMRRMVQLAFELKSELEAGRLDNFGAILDENWRLKAQLASGITDPQIDDWYQRAMRNGAKGGKLLGAGNGGFLMFFAPQERHADIKNSLAELEPVEFRFDRNGSQIVFYQPQ</sequence>
<dbReference type="InterPro" id="IPR036554">
    <property type="entry name" value="GHMP_kinase_C_sf"/>
</dbReference>
<dbReference type="GO" id="GO:0050201">
    <property type="term" value="F:fucokinase activity"/>
    <property type="evidence" value="ECO:0007669"/>
    <property type="project" value="TreeGrafter"/>
</dbReference>